<comment type="cofactor">
    <cofactor evidence="1">
        <name>Zn(2+)</name>
        <dbReference type="ChEBI" id="CHEBI:29105"/>
    </cofactor>
</comment>
<name>A0A918N0W4_9ALTE</name>
<accession>A0A918N0W4</accession>
<dbReference type="EMBL" id="BMXP01000012">
    <property type="protein sequence ID" value="GGW95833.1"/>
    <property type="molecule type" value="Genomic_DNA"/>
</dbReference>
<reference evidence="6" key="1">
    <citation type="journal article" date="2014" name="Int. J. Syst. Evol. Microbiol.">
        <title>Complete genome sequence of Corynebacterium casei LMG S-19264T (=DSM 44701T), isolated from a smear-ripened cheese.</title>
        <authorList>
            <consortium name="US DOE Joint Genome Institute (JGI-PGF)"/>
            <person name="Walter F."/>
            <person name="Albersmeier A."/>
            <person name="Kalinowski J."/>
            <person name="Ruckert C."/>
        </authorList>
    </citation>
    <scope>NUCLEOTIDE SEQUENCE</scope>
    <source>
        <strain evidence="6">KCTC 22164</strain>
    </source>
</reference>
<evidence type="ECO:0000256" key="3">
    <source>
        <dbReference type="ARBA" id="ARBA00022801"/>
    </source>
</evidence>
<evidence type="ECO:0000313" key="6">
    <source>
        <dbReference type="EMBL" id="GGW95833.1"/>
    </source>
</evidence>
<feature type="domain" description="Succinylglutamate desuccinylase/Aspartoacylase catalytic" evidence="5">
    <location>
        <begin position="48"/>
        <end position="140"/>
    </location>
</feature>
<dbReference type="GO" id="GO:0016788">
    <property type="term" value="F:hydrolase activity, acting on ester bonds"/>
    <property type="evidence" value="ECO:0007669"/>
    <property type="project" value="InterPro"/>
</dbReference>
<dbReference type="Pfam" id="PF24827">
    <property type="entry name" value="AstE_AspA_cat"/>
    <property type="match status" value="1"/>
</dbReference>
<proteinExistence type="predicted"/>
<organism evidence="6 7">
    <name type="scientific">Alteromonas halophila</name>
    <dbReference type="NCBI Taxonomy" id="516698"/>
    <lineage>
        <taxon>Bacteria</taxon>
        <taxon>Pseudomonadati</taxon>
        <taxon>Pseudomonadota</taxon>
        <taxon>Gammaproteobacteria</taxon>
        <taxon>Alteromonadales</taxon>
        <taxon>Alteromonadaceae</taxon>
        <taxon>Alteromonas/Salinimonas group</taxon>
        <taxon>Alteromonas</taxon>
    </lineage>
</organism>
<sequence>MTLHHITDVYSAARKRSLEGFLLSLGGPSLLTFLGLDSSRCRVVVTLLHGNEPSGLRAVLALAQERLIPAVTCHVIIASTAAAATRPRFSHRMLPGQEDLNRCFGPGGESAQFQLAGAIKACIAKLNPECVVDLHNTSGSGPDFSVSISGDNAHQALASCFTSRMIVTDLRLGSLMEQSFSGPVVTIEAGGAKDALADETAVCGLRTLFTEPDIYALKHRVELLHYPRRLELQPGSTIAYLDGPDSATSVCLRTDIESLNFGYTPAGTHLGWVRENGLSDFRLDDRRAELSSYFCVEDHCLFTAVPLQLFMVTTIADIARSDCLFYFIHEKR</sequence>
<evidence type="ECO:0000313" key="7">
    <source>
        <dbReference type="Proteomes" id="UP000631300"/>
    </source>
</evidence>
<evidence type="ECO:0000256" key="1">
    <source>
        <dbReference type="ARBA" id="ARBA00001947"/>
    </source>
</evidence>
<dbReference type="Gene3D" id="3.40.630.10">
    <property type="entry name" value="Zn peptidases"/>
    <property type="match status" value="1"/>
</dbReference>
<keyword evidence="4" id="KW-0862">Zinc</keyword>
<keyword evidence="7" id="KW-1185">Reference proteome</keyword>
<dbReference type="AlphaFoldDB" id="A0A918N0W4"/>
<keyword evidence="2" id="KW-0479">Metal-binding</keyword>
<dbReference type="GO" id="GO:0046872">
    <property type="term" value="F:metal ion binding"/>
    <property type="evidence" value="ECO:0007669"/>
    <property type="project" value="UniProtKB-KW"/>
</dbReference>
<protein>
    <recommendedName>
        <fullName evidence="5">Succinylglutamate desuccinylase/Aspartoacylase catalytic domain-containing protein</fullName>
    </recommendedName>
</protein>
<dbReference type="Proteomes" id="UP000631300">
    <property type="component" value="Unassembled WGS sequence"/>
</dbReference>
<evidence type="ECO:0000259" key="5">
    <source>
        <dbReference type="Pfam" id="PF24827"/>
    </source>
</evidence>
<evidence type="ECO:0000256" key="4">
    <source>
        <dbReference type="ARBA" id="ARBA00022833"/>
    </source>
</evidence>
<gene>
    <name evidence="6" type="ORF">GCM10007391_32500</name>
</gene>
<dbReference type="InterPro" id="IPR055438">
    <property type="entry name" value="AstE_AspA_cat"/>
</dbReference>
<comment type="caution">
    <text evidence="6">The sequence shown here is derived from an EMBL/GenBank/DDBJ whole genome shotgun (WGS) entry which is preliminary data.</text>
</comment>
<keyword evidence="3" id="KW-0378">Hydrolase</keyword>
<reference evidence="6" key="2">
    <citation type="submission" date="2020-09" db="EMBL/GenBank/DDBJ databases">
        <authorList>
            <person name="Sun Q."/>
            <person name="Kim S."/>
        </authorList>
    </citation>
    <scope>NUCLEOTIDE SEQUENCE</scope>
    <source>
        <strain evidence="6">KCTC 22164</strain>
    </source>
</reference>
<evidence type="ECO:0000256" key="2">
    <source>
        <dbReference type="ARBA" id="ARBA00022723"/>
    </source>
</evidence>
<dbReference type="SUPFAM" id="SSF53187">
    <property type="entry name" value="Zn-dependent exopeptidases"/>
    <property type="match status" value="1"/>
</dbReference>